<dbReference type="GeneID" id="78007113"/>
<dbReference type="AlphaFoldDB" id="A0A845F9E7"/>
<protein>
    <recommendedName>
        <fullName evidence="9">Flagellar M-ring protein</fullName>
    </recommendedName>
</protein>
<evidence type="ECO:0000256" key="1">
    <source>
        <dbReference type="ARBA" id="ARBA00004117"/>
    </source>
</evidence>
<keyword evidence="7 11" id="KW-0472">Membrane</keyword>
<proteinExistence type="inferred from homology"/>
<reference evidence="14 15" key="1">
    <citation type="submission" date="2019-11" db="EMBL/GenBank/DDBJ databases">
        <title>Genome sequences of 17 halophilic strains isolated from different environments.</title>
        <authorList>
            <person name="Furrow R.E."/>
        </authorList>
    </citation>
    <scope>NUCLEOTIDE SEQUENCE [LARGE SCALE GENOMIC DNA]</scope>
    <source>
        <strain evidence="14 15">SL-4</strain>
    </source>
</reference>
<dbReference type="PRINTS" id="PR01009">
    <property type="entry name" value="FLGMRINGFLIF"/>
</dbReference>
<dbReference type="PANTHER" id="PTHR30046">
    <property type="entry name" value="FLAGELLAR M-RING PROTEIN"/>
    <property type="match status" value="1"/>
</dbReference>
<evidence type="ECO:0000256" key="9">
    <source>
        <dbReference type="PIRNR" id="PIRNR004862"/>
    </source>
</evidence>
<evidence type="ECO:0000313" key="15">
    <source>
        <dbReference type="Proteomes" id="UP000450457"/>
    </source>
</evidence>
<dbReference type="InterPro" id="IPR013556">
    <property type="entry name" value="Flag_M-ring_C"/>
</dbReference>
<keyword evidence="6 11" id="KW-1133">Transmembrane helix</keyword>
<evidence type="ECO:0000256" key="5">
    <source>
        <dbReference type="ARBA" id="ARBA00022692"/>
    </source>
</evidence>
<feature type="transmembrane region" description="Helical" evidence="11">
    <location>
        <begin position="25"/>
        <end position="45"/>
    </location>
</feature>
<evidence type="ECO:0000313" key="14">
    <source>
        <dbReference type="EMBL" id="MYL70972.1"/>
    </source>
</evidence>
<dbReference type="PIRSF" id="PIRSF004862">
    <property type="entry name" value="FliF"/>
    <property type="match status" value="1"/>
</dbReference>
<dbReference type="Proteomes" id="UP000450457">
    <property type="component" value="Unassembled WGS sequence"/>
</dbReference>
<evidence type="ECO:0000256" key="4">
    <source>
        <dbReference type="ARBA" id="ARBA00022475"/>
    </source>
</evidence>
<dbReference type="EMBL" id="WMFA01000002">
    <property type="protein sequence ID" value="MYL70972.1"/>
    <property type="molecule type" value="Genomic_DNA"/>
</dbReference>
<comment type="function">
    <text evidence="9">The M ring may be actively involved in energy transduction.</text>
</comment>
<dbReference type="GO" id="GO:0005886">
    <property type="term" value="C:plasma membrane"/>
    <property type="evidence" value="ECO:0007669"/>
    <property type="project" value="UniProtKB-SubCell"/>
</dbReference>
<dbReference type="InterPro" id="IPR006182">
    <property type="entry name" value="FliF_N_dom"/>
</dbReference>
<keyword evidence="5 11" id="KW-0812">Transmembrane</keyword>
<evidence type="ECO:0000256" key="7">
    <source>
        <dbReference type="ARBA" id="ARBA00023136"/>
    </source>
</evidence>
<keyword evidence="4" id="KW-1003">Cell membrane</keyword>
<evidence type="ECO:0000256" key="6">
    <source>
        <dbReference type="ARBA" id="ARBA00022989"/>
    </source>
</evidence>
<dbReference type="GO" id="GO:0071973">
    <property type="term" value="P:bacterial-type flagellum-dependent cell motility"/>
    <property type="evidence" value="ECO:0007669"/>
    <property type="project" value="InterPro"/>
</dbReference>
<comment type="subcellular location">
    <subcellularLocation>
        <location evidence="1 9">Bacterial flagellum basal body</location>
    </subcellularLocation>
    <subcellularLocation>
        <location evidence="2">Cell membrane</location>
        <topology evidence="2">Multi-pass membrane protein</topology>
    </subcellularLocation>
</comment>
<dbReference type="GO" id="GO:0003774">
    <property type="term" value="F:cytoskeletal motor activity"/>
    <property type="evidence" value="ECO:0007669"/>
    <property type="project" value="InterPro"/>
</dbReference>
<feature type="transmembrane region" description="Helical" evidence="11">
    <location>
        <begin position="447"/>
        <end position="468"/>
    </location>
</feature>
<dbReference type="PANTHER" id="PTHR30046:SF0">
    <property type="entry name" value="FLAGELLAR M-RING PROTEIN"/>
    <property type="match status" value="1"/>
</dbReference>
<organism evidence="14 15">
    <name type="scientific">Halobacillus litoralis</name>
    <dbReference type="NCBI Taxonomy" id="45668"/>
    <lineage>
        <taxon>Bacteria</taxon>
        <taxon>Bacillati</taxon>
        <taxon>Bacillota</taxon>
        <taxon>Bacilli</taxon>
        <taxon>Bacillales</taxon>
        <taxon>Bacillaceae</taxon>
        <taxon>Halobacillus</taxon>
    </lineage>
</organism>
<dbReference type="Gene3D" id="3.30.300.30">
    <property type="match status" value="1"/>
</dbReference>
<comment type="similarity">
    <text evidence="3 9">Belongs to the FliF family.</text>
</comment>
<evidence type="ECO:0000256" key="3">
    <source>
        <dbReference type="ARBA" id="ARBA00007971"/>
    </source>
</evidence>
<evidence type="ECO:0000256" key="10">
    <source>
        <dbReference type="SAM" id="MobiDB-lite"/>
    </source>
</evidence>
<sequence length="536" mass="60259">MKEKIKKYQGRMTTFWKERKTSQKGWIIGGVAAIIFIFILTGVFASRTNMVPLYRDLTLQEIGQIKTELETRGVTYELDQGGSTILVPDTQAEGLLVDLAAAGLPNSGTIDYGFFSGNTSWGMTDNEFDVIKLDAMQTELANLMKGITGIQDAQVMINMPEEQVFVSESAQPASASIVLNVQPGHQIEDGQIEALYNLASKSVPNLPKDNIVIMDQNFNYFDINKSQMGGSDNAYTYQQNVKKDIERDIKQRLQRMLGMMIGQQKVIATVTADIDFTKENRVEELVEPVDPETMEGLPVSVERIEETYEGGIPEGGPVGTEEGDIPEYPAGTEGSGGDYEMNRETINNEFNRIKKNIEESPYKVRDLGIQVAIDNTKSVGTEGEIEYLTAAEQQTVQESVQSIVDSMITTSINGEYGEIDTQEKVSIVFQEFNGEPEFPDAREGIPLWVYIIGALLLFTILVLLIVIARRKRAKVDEDEEDYRFFEEEVQESRPQEIPSIEEREDEGTRKRKQLEKMAKEKPEDFAKLLRSWIAED</sequence>
<keyword evidence="14" id="KW-0969">Cilium</keyword>
<dbReference type="GO" id="GO:0009431">
    <property type="term" value="C:bacterial-type flagellum basal body, MS ring"/>
    <property type="evidence" value="ECO:0007669"/>
    <property type="project" value="InterPro"/>
</dbReference>
<feature type="region of interest" description="Disordered" evidence="10">
    <location>
        <begin position="486"/>
        <end position="518"/>
    </location>
</feature>
<evidence type="ECO:0000256" key="2">
    <source>
        <dbReference type="ARBA" id="ARBA00004651"/>
    </source>
</evidence>
<evidence type="ECO:0000259" key="13">
    <source>
        <dbReference type="Pfam" id="PF08345"/>
    </source>
</evidence>
<name>A0A845F9E7_9BACI</name>
<keyword evidence="8 9" id="KW-0975">Bacterial flagellum</keyword>
<comment type="caution">
    <text evidence="14">The sequence shown here is derived from an EMBL/GenBank/DDBJ whole genome shotgun (WGS) entry which is preliminary data.</text>
</comment>
<keyword evidence="14" id="KW-0282">Flagellum</keyword>
<dbReference type="Pfam" id="PF01514">
    <property type="entry name" value="YscJ_FliF"/>
    <property type="match status" value="1"/>
</dbReference>
<dbReference type="InterPro" id="IPR000067">
    <property type="entry name" value="FlgMring_FliF"/>
</dbReference>
<keyword evidence="14" id="KW-0966">Cell projection</keyword>
<dbReference type="OrthoDB" id="9807026at2"/>
<feature type="domain" description="Flagellar M-ring C-terminal" evidence="13">
    <location>
        <begin position="258"/>
        <end position="402"/>
    </location>
</feature>
<dbReference type="InterPro" id="IPR045851">
    <property type="entry name" value="AMP-bd_C_sf"/>
</dbReference>
<dbReference type="Pfam" id="PF08345">
    <property type="entry name" value="YscJ_FliF_C"/>
    <property type="match status" value="1"/>
</dbReference>
<dbReference type="NCBIfam" id="TIGR00206">
    <property type="entry name" value="fliF"/>
    <property type="match status" value="1"/>
</dbReference>
<dbReference type="RefSeq" id="WP_160913189.1">
    <property type="nucleotide sequence ID" value="NZ_WMFA01000002.1"/>
</dbReference>
<accession>A0A845F9E7</accession>
<feature type="domain" description="Flagellar M-ring N-terminal" evidence="12">
    <location>
        <begin position="46"/>
        <end position="220"/>
    </location>
</feature>
<evidence type="ECO:0000256" key="8">
    <source>
        <dbReference type="ARBA" id="ARBA00023143"/>
    </source>
</evidence>
<gene>
    <name evidence="14" type="primary">fliF</name>
    <name evidence="14" type="ORF">GLW00_08915</name>
</gene>
<evidence type="ECO:0000256" key="11">
    <source>
        <dbReference type="SAM" id="Phobius"/>
    </source>
</evidence>
<dbReference type="InterPro" id="IPR043427">
    <property type="entry name" value="YscJ/FliF"/>
</dbReference>
<evidence type="ECO:0000259" key="12">
    <source>
        <dbReference type="Pfam" id="PF01514"/>
    </source>
</evidence>